<dbReference type="SUPFAM" id="SSF54001">
    <property type="entry name" value="Cysteine proteinases"/>
    <property type="match status" value="1"/>
</dbReference>
<reference evidence="2" key="1">
    <citation type="journal article" date="2019" name="Int. J. Syst. Evol. Microbiol.">
        <title>Halobacteriovorax valvorus sp. nov., a novel prokaryotic predator isolated from coastal seawater of China.</title>
        <authorList>
            <person name="Chen M.-X."/>
        </authorList>
    </citation>
    <scope>NUCLEOTIDE SEQUENCE [LARGE SCALE GENOMIC DNA]</scope>
    <source>
        <strain evidence="2">BL9</strain>
    </source>
</reference>
<proteinExistence type="predicted"/>
<protein>
    <recommendedName>
        <fullName evidence="3">Peptidase C1A papain C-terminal domain-containing protein</fullName>
    </recommendedName>
</protein>
<dbReference type="EMBL" id="QDKL01000003">
    <property type="protein sequence ID" value="RZF21006.1"/>
    <property type="molecule type" value="Genomic_DNA"/>
</dbReference>
<comment type="caution">
    <text evidence="1">The sequence shown here is derived from an EMBL/GenBank/DDBJ whole genome shotgun (WGS) entry which is preliminary data.</text>
</comment>
<sequence length="338" mass="38993">MNLVILFSSVHADELPSKSDIHGLIGLQTAVKSQGSRGTCTMFTAIGMVEHLLIRKQGFLPVELDLSEQWMEYIIMKDKLTEGSSTSKNMRAILDMGVVYEKTWPYSRKKWPSLDEDFPQINIAKKTCGHLVVLPKYLKSCLLGQRDPRLFTMSDYDIAQIDPDFIPIRKESIYLRDTLVSNLFKRKKSYKSRDLNKIKQWLNDGKSVIMGTKLYYGSWNSKKTITHEIQERDKSKWYAGIVGYPEIGTRDRRISSVKGGGHSMILVGYDDDVIVETKMQMEDGSWKEFEYKGVYYFKNSWGVKGFGKKFKLDGVSYPGYGMITQKYAHEFGRFFYID</sequence>
<dbReference type="RefSeq" id="WP_133296978.1">
    <property type="nucleotide sequence ID" value="NZ_QDKL01000003.1"/>
</dbReference>
<name>A0ABY0IDH0_9BACT</name>
<gene>
    <name evidence="1" type="ORF">DAY19_13580</name>
</gene>
<organism evidence="1 2">
    <name type="scientific">Halobacteriovorax vibrionivorans</name>
    <dbReference type="NCBI Taxonomy" id="2152716"/>
    <lineage>
        <taxon>Bacteria</taxon>
        <taxon>Pseudomonadati</taxon>
        <taxon>Bdellovibrionota</taxon>
        <taxon>Bacteriovoracia</taxon>
        <taxon>Bacteriovoracales</taxon>
        <taxon>Halobacteriovoraceae</taxon>
        <taxon>Halobacteriovorax</taxon>
    </lineage>
</organism>
<dbReference type="Proteomes" id="UP000443582">
    <property type="component" value="Unassembled WGS sequence"/>
</dbReference>
<dbReference type="InterPro" id="IPR038765">
    <property type="entry name" value="Papain-like_cys_pep_sf"/>
</dbReference>
<dbReference type="Gene3D" id="3.90.70.10">
    <property type="entry name" value="Cysteine proteinases"/>
    <property type="match status" value="2"/>
</dbReference>
<accession>A0ABY0IDH0</accession>
<evidence type="ECO:0000313" key="1">
    <source>
        <dbReference type="EMBL" id="RZF21006.1"/>
    </source>
</evidence>
<keyword evidence="2" id="KW-1185">Reference proteome</keyword>
<evidence type="ECO:0008006" key="3">
    <source>
        <dbReference type="Google" id="ProtNLM"/>
    </source>
</evidence>
<dbReference type="CDD" id="cd02619">
    <property type="entry name" value="Peptidase_C1"/>
    <property type="match status" value="1"/>
</dbReference>
<evidence type="ECO:0000313" key="2">
    <source>
        <dbReference type="Proteomes" id="UP000443582"/>
    </source>
</evidence>